<name>A0AAE0Y201_9GAST</name>
<comment type="caution">
    <text evidence="1">The sequence shown here is derived from an EMBL/GenBank/DDBJ whole genome shotgun (WGS) entry which is preliminary data.</text>
</comment>
<accession>A0AAE0Y201</accession>
<evidence type="ECO:0000313" key="1">
    <source>
        <dbReference type="EMBL" id="KAK3729120.1"/>
    </source>
</evidence>
<evidence type="ECO:0000313" key="2">
    <source>
        <dbReference type="Proteomes" id="UP001283361"/>
    </source>
</evidence>
<proteinExistence type="predicted"/>
<keyword evidence="2" id="KW-1185">Reference proteome</keyword>
<gene>
    <name evidence="1" type="ORF">RRG08_005492</name>
</gene>
<dbReference type="AlphaFoldDB" id="A0AAE0Y201"/>
<sequence length="145" mass="16564">MKRNEPLFSCVMIVQALGTVRSKIRDSERISLEETSMMGQDAATSPDIDSNGFNLELIHQPLPLYLGSTTIEAMEAGETTHPTPRCFSRSALYSFLRSTDWLDRSQVPHDGWWNIQENSAPTTTDREADRKRKIKAWYNETARLE</sequence>
<reference evidence="1" key="1">
    <citation type="journal article" date="2023" name="G3 (Bethesda)">
        <title>A reference genome for the long-term kleptoplast-retaining sea slug Elysia crispata morphotype clarki.</title>
        <authorList>
            <person name="Eastman K.E."/>
            <person name="Pendleton A.L."/>
            <person name="Shaikh M.A."/>
            <person name="Suttiyut T."/>
            <person name="Ogas R."/>
            <person name="Tomko P."/>
            <person name="Gavelis G."/>
            <person name="Widhalm J.R."/>
            <person name="Wisecaver J.H."/>
        </authorList>
    </citation>
    <scope>NUCLEOTIDE SEQUENCE</scope>
    <source>
        <strain evidence="1">ECLA1</strain>
    </source>
</reference>
<organism evidence="1 2">
    <name type="scientific">Elysia crispata</name>
    <name type="common">lettuce slug</name>
    <dbReference type="NCBI Taxonomy" id="231223"/>
    <lineage>
        <taxon>Eukaryota</taxon>
        <taxon>Metazoa</taxon>
        <taxon>Spiralia</taxon>
        <taxon>Lophotrochozoa</taxon>
        <taxon>Mollusca</taxon>
        <taxon>Gastropoda</taxon>
        <taxon>Heterobranchia</taxon>
        <taxon>Euthyneura</taxon>
        <taxon>Panpulmonata</taxon>
        <taxon>Sacoglossa</taxon>
        <taxon>Placobranchoidea</taxon>
        <taxon>Plakobranchidae</taxon>
        <taxon>Elysia</taxon>
    </lineage>
</organism>
<protein>
    <submittedName>
        <fullName evidence="1">Uncharacterized protein</fullName>
    </submittedName>
</protein>
<dbReference type="EMBL" id="JAWDGP010007160">
    <property type="protein sequence ID" value="KAK3729120.1"/>
    <property type="molecule type" value="Genomic_DNA"/>
</dbReference>
<dbReference type="Proteomes" id="UP001283361">
    <property type="component" value="Unassembled WGS sequence"/>
</dbReference>